<proteinExistence type="predicted"/>
<keyword evidence="2" id="KW-1185">Reference proteome</keyword>
<evidence type="ECO:0000313" key="2">
    <source>
        <dbReference type="Proteomes" id="UP001652395"/>
    </source>
</evidence>
<gene>
    <name evidence="1" type="ORF">OCV69_01730</name>
</gene>
<organism evidence="1 2">
    <name type="scientific">Alitiscatomonas aceti</name>
    <dbReference type="NCBI Taxonomy" id="2981724"/>
    <lineage>
        <taxon>Bacteria</taxon>
        <taxon>Bacillati</taxon>
        <taxon>Bacillota</taxon>
        <taxon>Clostridia</taxon>
        <taxon>Lachnospirales</taxon>
        <taxon>Lachnospiraceae</taxon>
        <taxon>Alitiscatomonas</taxon>
    </lineage>
</organism>
<accession>A0ABT2UY93</accession>
<evidence type="ECO:0000313" key="1">
    <source>
        <dbReference type="EMBL" id="MCU6798669.1"/>
    </source>
</evidence>
<protein>
    <submittedName>
        <fullName evidence="1">Uncharacterized protein</fullName>
    </submittedName>
</protein>
<dbReference type="EMBL" id="JAOQJF010000002">
    <property type="protein sequence ID" value="MCU6798669.1"/>
    <property type="molecule type" value="Genomic_DNA"/>
</dbReference>
<dbReference type="Proteomes" id="UP001652395">
    <property type="component" value="Unassembled WGS sequence"/>
</dbReference>
<sequence>MKEITLPVTIHPNIHLLLPLVQPEPADTDSRPETQHCHGCGGGNMSVSSLFPTPVEYPKMVEVFQGVMI</sequence>
<dbReference type="RefSeq" id="WP_158357114.1">
    <property type="nucleotide sequence ID" value="NZ_JAOQJF010000002.1"/>
</dbReference>
<comment type="caution">
    <text evidence="1">The sequence shown here is derived from an EMBL/GenBank/DDBJ whole genome shotgun (WGS) entry which is preliminary data.</text>
</comment>
<reference evidence="1 2" key="1">
    <citation type="journal article" date="2021" name="ISME Commun">
        <title>Automated analysis of genomic sequences facilitates high-throughput and comprehensive description of bacteria.</title>
        <authorList>
            <person name="Hitch T.C.A."/>
        </authorList>
    </citation>
    <scope>NUCLEOTIDE SEQUENCE [LARGE SCALE GENOMIC DNA]</scope>
    <source>
        <strain evidence="2">f_CCE</strain>
    </source>
</reference>
<name>A0ABT2UY93_9FIRM</name>